<gene>
    <name evidence="7" type="ORF">DNTS_024385</name>
</gene>
<keyword evidence="4" id="KW-0472">Membrane</keyword>
<dbReference type="SUPFAM" id="SSF48371">
    <property type="entry name" value="ARM repeat"/>
    <property type="match status" value="1"/>
</dbReference>
<evidence type="ECO:0000256" key="1">
    <source>
        <dbReference type="ARBA" id="ARBA00004370"/>
    </source>
</evidence>
<evidence type="ECO:0000256" key="3">
    <source>
        <dbReference type="ARBA" id="ARBA00022989"/>
    </source>
</evidence>
<dbReference type="PANTHER" id="PTHR13608:SF3">
    <property type="entry name" value="ARMADILLO-LIKE HELICAL DOMAIN-CONTAINING PROTEIN 3"/>
    <property type="match status" value="1"/>
</dbReference>
<dbReference type="InterPro" id="IPR016024">
    <property type="entry name" value="ARM-type_fold"/>
</dbReference>
<keyword evidence="3" id="KW-1133">Transmembrane helix</keyword>
<proteinExistence type="predicted"/>
<sequence>MAQPEKKAGLLRRTSSSKKPLKEKVVLMYDEVFLKDDPTKNNPRFWDELFLMKANLEYLEGKLEALDGDEFTKIKDNINSLFHHCVQALGEEHQIKVVNALQTLCALFRGVHQKNKSTTGFDIINMLMGFDKAELRMKELMESLDSLLCSDASESLKSLCLKLLLCLVTVTDNISQNTILEYVMINSIFEAILQILSDISCRAQHGYDAVVLLALLVNYRKYESVNPYIVKLSIVDDESTLDGMGMVIHHSLTEYNRQYKEKEEENQGGFFSTLTSMVGSMFIADADEKLSVQTNEAILLALYEAVHLNRNFITVLAQSHPEIDMAAAPPTPLPATPTTPLGTTPPTLDMMSNPELPLDPNLQTSNLLITFLKYSSIVMQDTKDEHRLNSARLCLIILTCIAEDQYADAFLHDDNMNFRVNLHKMPMRHRKKAADKNIPCRPLVCAVLDLMVEFVVTHMMKEFPMDLYVRCVQIIHKLICYQKKCRIRLHYTWRDLWSALINLLKFLLSNESVLLSKHNIFQLALQVVNLFNMFITYGDTFLPTPSSYDELYYEIIRMHQVFDNLYCMVLRVSTNAGQWKEPASKVTHALINVRAIINHFNPKIESYAAVNHISQLSEDQVLEVVRSNYDTLTLKLQDALDQFERYSEQPREAGFFKELVRSISLNVRKNVSLNTLSQDLLLKEFSSIS</sequence>
<comment type="subcellular location">
    <subcellularLocation>
        <location evidence="1">Membrane</location>
    </subcellularLocation>
</comment>
<dbReference type="AlphaFoldDB" id="A0A553QX76"/>
<dbReference type="EMBL" id="SRMA01025436">
    <property type="protein sequence ID" value="TRY94569.1"/>
    <property type="molecule type" value="Genomic_DNA"/>
</dbReference>
<organism evidence="7 8">
    <name type="scientific">Danionella cerebrum</name>
    <dbReference type="NCBI Taxonomy" id="2873325"/>
    <lineage>
        <taxon>Eukaryota</taxon>
        <taxon>Metazoa</taxon>
        <taxon>Chordata</taxon>
        <taxon>Craniata</taxon>
        <taxon>Vertebrata</taxon>
        <taxon>Euteleostomi</taxon>
        <taxon>Actinopterygii</taxon>
        <taxon>Neopterygii</taxon>
        <taxon>Teleostei</taxon>
        <taxon>Ostariophysi</taxon>
        <taxon>Cypriniformes</taxon>
        <taxon>Danionidae</taxon>
        <taxon>Danioninae</taxon>
        <taxon>Danionella</taxon>
    </lineage>
</organism>
<comment type="caution">
    <text evidence="7">The sequence shown here is derived from an EMBL/GenBank/DDBJ whole genome shotgun (WGS) entry which is preliminary data.</text>
</comment>
<dbReference type="SMART" id="SM01158">
    <property type="entry name" value="DUF1741"/>
    <property type="match status" value="1"/>
</dbReference>
<feature type="coiled-coil region" evidence="5">
    <location>
        <begin position="622"/>
        <end position="649"/>
    </location>
</feature>
<dbReference type="Pfam" id="PF08427">
    <property type="entry name" value="ARMH3_C"/>
    <property type="match status" value="1"/>
</dbReference>
<evidence type="ECO:0000259" key="6">
    <source>
        <dbReference type="SMART" id="SM01158"/>
    </source>
</evidence>
<dbReference type="Proteomes" id="UP000316079">
    <property type="component" value="Unassembled WGS sequence"/>
</dbReference>
<dbReference type="PANTHER" id="PTHR13608">
    <property type="entry name" value="ARMADILLO-LIKE HELICAL DOMAIN-CONTAINING PROTEIN 3"/>
    <property type="match status" value="1"/>
</dbReference>
<keyword evidence="8" id="KW-1185">Reference proteome</keyword>
<evidence type="ECO:0000256" key="4">
    <source>
        <dbReference type="ARBA" id="ARBA00023136"/>
    </source>
</evidence>
<accession>A0A553QX76</accession>
<dbReference type="InterPro" id="IPR039868">
    <property type="entry name" value="ARMD3-like"/>
</dbReference>
<dbReference type="STRING" id="623744.A0A553QX76"/>
<feature type="domain" description="Armadillo-like helical" evidence="6">
    <location>
        <begin position="435"/>
        <end position="671"/>
    </location>
</feature>
<keyword evidence="5" id="KW-0175">Coiled coil</keyword>
<evidence type="ECO:0000256" key="2">
    <source>
        <dbReference type="ARBA" id="ARBA00022692"/>
    </source>
</evidence>
<dbReference type="InterPro" id="IPR013636">
    <property type="entry name" value="ARMH3_C"/>
</dbReference>
<dbReference type="GO" id="GO:0005829">
    <property type="term" value="C:cytosol"/>
    <property type="evidence" value="ECO:0007669"/>
    <property type="project" value="TreeGrafter"/>
</dbReference>
<reference evidence="7 8" key="1">
    <citation type="journal article" date="2019" name="Sci. Data">
        <title>Hybrid genome assembly and annotation of Danionella translucida.</title>
        <authorList>
            <person name="Kadobianskyi M."/>
            <person name="Schulze L."/>
            <person name="Schuelke M."/>
            <person name="Judkewitz B."/>
        </authorList>
    </citation>
    <scope>NUCLEOTIDE SEQUENCE [LARGE SCALE GENOMIC DNA]</scope>
    <source>
        <strain evidence="7 8">Bolton</strain>
    </source>
</reference>
<evidence type="ECO:0000313" key="8">
    <source>
        <dbReference type="Proteomes" id="UP000316079"/>
    </source>
</evidence>
<keyword evidence="2" id="KW-0812">Transmembrane</keyword>
<dbReference type="GO" id="GO:0016020">
    <property type="term" value="C:membrane"/>
    <property type="evidence" value="ECO:0007669"/>
    <property type="project" value="UniProtKB-SubCell"/>
</dbReference>
<protein>
    <recommendedName>
        <fullName evidence="6">Armadillo-like helical domain-containing protein</fullName>
    </recommendedName>
</protein>
<dbReference type="OrthoDB" id="2012278at2759"/>
<evidence type="ECO:0000313" key="7">
    <source>
        <dbReference type="EMBL" id="TRY94569.1"/>
    </source>
</evidence>
<name>A0A553QX76_9TELE</name>
<evidence type="ECO:0000256" key="5">
    <source>
        <dbReference type="SAM" id="Coils"/>
    </source>
</evidence>